<keyword evidence="12" id="KW-0479">Metal-binding</keyword>
<dbReference type="GO" id="GO:0004523">
    <property type="term" value="F:RNA-DNA hybrid ribonuclease activity"/>
    <property type="evidence" value="ECO:0007669"/>
    <property type="project" value="UniProtKB-EC"/>
</dbReference>
<feature type="compositionally biased region" description="Acidic residues" evidence="13">
    <location>
        <begin position="26"/>
        <end position="39"/>
    </location>
</feature>
<evidence type="ECO:0000256" key="11">
    <source>
        <dbReference type="ARBA" id="ARBA00039658"/>
    </source>
</evidence>
<evidence type="ECO:0000313" key="20">
    <source>
        <dbReference type="Proteomes" id="UP000265180"/>
    </source>
</evidence>
<dbReference type="Gene3D" id="3.10.20.370">
    <property type="match status" value="1"/>
</dbReference>
<feature type="compositionally biased region" description="Polar residues" evidence="13">
    <location>
        <begin position="86"/>
        <end position="95"/>
    </location>
</feature>
<dbReference type="PANTHER" id="PTHR37984:SF5">
    <property type="entry name" value="PROTEIN NYNRIN-LIKE"/>
    <property type="match status" value="1"/>
</dbReference>
<feature type="domain" description="CCHC-type" evidence="14">
    <location>
        <begin position="358"/>
        <end position="372"/>
    </location>
</feature>
<dbReference type="Pfam" id="PF17917">
    <property type="entry name" value="RT_RNaseH"/>
    <property type="match status" value="1"/>
</dbReference>
<organism evidence="19 20">
    <name type="scientific">Oryzias latipes</name>
    <name type="common">Japanese rice fish</name>
    <name type="synonym">Japanese killifish</name>
    <dbReference type="NCBI Taxonomy" id="8090"/>
    <lineage>
        <taxon>Eukaryota</taxon>
        <taxon>Metazoa</taxon>
        <taxon>Chordata</taxon>
        <taxon>Craniata</taxon>
        <taxon>Vertebrata</taxon>
        <taxon>Euteleostomi</taxon>
        <taxon>Actinopterygii</taxon>
        <taxon>Neopterygii</taxon>
        <taxon>Teleostei</taxon>
        <taxon>Neoteleostei</taxon>
        <taxon>Acanthomorphata</taxon>
        <taxon>Ovalentaria</taxon>
        <taxon>Atherinomorphae</taxon>
        <taxon>Beloniformes</taxon>
        <taxon>Adrianichthyidae</taxon>
        <taxon>Oryziinae</taxon>
        <taxon>Oryzias</taxon>
    </lineage>
</organism>
<evidence type="ECO:0000256" key="1">
    <source>
        <dbReference type="ARBA" id="ARBA00010879"/>
    </source>
</evidence>
<dbReference type="PANTHER" id="PTHR37984">
    <property type="entry name" value="PROTEIN CBG26694"/>
    <property type="match status" value="1"/>
</dbReference>
<evidence type="ECO:0000256" key="4">
    <source>
        <dbReference type="ARBA" id="ARBA00022670"/>
    </source>
</evidence>
<feature type="region of interest" description="Disordered" evidence="13">
    <location>
        <begin position="86"/>
        <end position="121"/>
    </location>
</feature>
<dbReference type="CDD" id="cd07936">
    <property type="entry name" value="SCAN"/>
    <property type="match status" value="1"/>
</dbReference>
<reference evidence="19" key="3">
    <citation type="submission" date="2025-08" db="UniProtKB">
        <authorList>
            <consortium name="Ensembl"/>
        </authorList>
    </citation>
    <scope>IDENTIFICATION</scope>
    <source>
        <strain evidence="19">HNI</strain>
    </source>
</reference>
<evidence type="ECO:0000256" key="6">
    <source>
        <dbReference type="ARBA" id="ARBA00022695"/>
    </source>
</evidence>
<evidence type="ECO:0000256" key="7">
    <source>
        <dbReference type="ARBA" id="ARBA00022722"/>
    </source>
</evidence>
<evidence type="ECO:0000259" key="18">
    <source>
        <dbReference type="PROSITE" id="PS50994"/>
    </source>
</evidence>
<dbReference type="InterPro" id="IPR000477">
    <property type="entry name" value="RT_dom"/>
</dbReference>
<keyword evidence="4" id="KW-0645">Protease</keyword>
<keyword evidence="10" id="KW-0695">RNA-directed DNA polymerase</keyword>
<evidence type="ECO:0000259" key="15">
    <source>
        <dbReference type="PROSITE" id="PS50175"/>
    </source>
</evidence>
<keyword evidence="5" id="KW-0808">Transferase</keyword>
<reference key="1">
    <citation type="journal article" date="2007" name="Nature">
        <title>The medaka draft genome and insights into vertebrate genome evolution.</title>
        <authorList>
            <person name="Kasahara M."/>
            <person name="Naruse K."/>
            <person name="Sasaki S."/>
            <person name="Nakatani Y."/>
            <person name="Qu W."/>
            <person name="Ahsan B."/>
            <person name="Yamada T."/>
            <person name="Nagayasu Y."/>
            <person name="Doi K."/>
            <person name="Kasai Y."/>
            <person name="Jindo T."/>
            <person name="Kobayashi D."/>
            <person name="Shimada A."/>
            <person name="Toyoda A."/>
            <person name="Kuroki Y."/>
            <person name="Fujiyama A."/>
            <person name="Sasaki T."/>
            <person name="Shimizu A."/>
            <person name="Asakawa S."/>
            <person name="Shimizu N."/>
            <person name="Hashimoto S."/>
            <person name="Yang J."/>
            <person name="Lee Y."/>
            <person name="Matsushima K."/>
            <person name="Sugano S."/>
            <person name="Sakaizumi M."/>
            <person name="Narita T."/>
            <person name="Ohishi K."/>
            <person name="Haga S."/>
            <person name="Ohta F."/>
            <person name="Nomoto H."/>
            <person name="Nogata K."/>
            <person name="Morishita T."/>
            <person name="Endo T."/>
            <person name="Shin-I T."/>
            <person name="Takeda H."/>
            <person name="Morishita S."/>
            <person name="Kohara Y."/>
        </authorList>
    </citation>
    <scope>NUCLEOTIDE SEQUENCE [LARGE SCALE GENOMIC DNA]</scope>
    <source>
        <strain>Hd-rR</strain>
    </source>
</reference>
<dbReference type="SUPFAM" id="SSF56672">
    <property type="entry name" value="DNA/RNA polymerases"/>
    <property type="match status" value="1"/>
</dbReference>
<comment type="similarity">
    <text evidence="1">Belongs to the beta type-B retroviral polymerase family. HERV class-II K(HML-2) pol subfamily.</text>
</comment>
<feature type="compositionally biased region" description="Polar residues" evidence="13">
    <location>
        <begin position="337"/>
        <end position="348"/>
    </location>
</feature>
<feature type="region of interest" description="Disordered" evidence="13">
    <location>
        <begin position="323"/>
        <end position="348"/>
    </location>
</feature>
<dbReference type="PROSITE" id="PS50175">
    <property type="entry name" value="ASP_PROT_RETROV"/>
    <property type="match status" value="1"/>
</dbReference>
<evidence type="ECO:0000256" key="8">
    <source>
        <dbReference type="ARBA" id="ARBA00022759"/>
    </source>
</evidence>
<dbReference type="InterPro" id="IPR036875">
    <property type="entry name" value="Znf_CCHC_sf"/>
</dbReference>
<evidence type="ECO:0000256" key="3">
    <source>
        <dbReference type="ARBA" id="ARBA00012493"/>
    </source>
</evidence>
<dbReference type="PROSITE" id="PS50994">
    <property type="entry name" value="INTEGRASE"/>
    <property type="match status" value="1"/>
</dbReference>
<dbReference type="InterPro" id="IPR001584">
    <property type="entry name" value="Integrase_cat-core"/>
</dbReference>
<evidence type="ECO:0000256" key="5">
    <source>
        <dbReference type="ARBA" id="ARBA00022679"/>
    </source>
</evidence>
<dbReference type="GO" id="GO:0003964">
    <property type="term" value="F:RNA-directed DNA polymerase activity"/>
    <property type="evidence" value="ECO:0007669"/>
    <property type="project" value="UniProtKB-KW"/>
</dbReference>
<dbReference type="InterPro" id="IPR003309">
    <property type="entry name" value="SCAN_dom"/>
</dbReference>
<dbReference type="SUPFAM" id="SSF57756">
    <property type="entry name" value="Retrovirus zinc finger-like domains"/>
    <property type="match status" value="1"/>
</dbReference>
<evidence type="ECO:0000313" key="19">
    <source>
        <dbReference type="Ensembl" id="ENSORLP00020021584.1"/>
    </source>
</evidence>
<dbReference type="InterPro" id="IPR041373">
    <property type="entry name" value="RT_RNaseH"/>
</dbReference>
<dbReference type="FunFam" id="3.30.420.10:FF:000032">
    <property type="entry name" value="Retrovirus-related Pol polyprotein from transposon 297-like Protein"/>
    <property type="match status" value="1"/>
</dbReference>
<dbReference type="SUPFAM" id="SSF50630">
    <property type="entry name" value="Acid proteases"/>
    <property type="match status" value="1"/>
</dbReference>
<dbReference type="InterPro" id="IPR043128">
    <property type="entry name" value="Rev_trsase/Diguanyl_cyclase"/>
</dbReference>
<protein>
    <recommendedName>
        <fullName evidence="11">Gypsy retrotransposon integrase-like protein 1</fullName>
        <ecNumber evidence="3">2.7.7.49</ecNumber>
        <ecNumber evidence="2">3.1.26.4</ecNumber>
    </recommendedName>
</protein>
<evidence type="ECO:0000256" key="10">
    <source>
        <dbReference type="ARBA" id="ARBA00022918"/>
    </source>
</evidence>
<feature type="compositionally biased region" description="Basic and acidic residues" evidence="13">
    <location>
        <begin position="323"/>
        <end position="335"/>
    </location>
</feature>
<dbReference type="EC" id="3.1.26.4" evidence="2"/>
<keyword evidence="8" id="KW-0255">Endonuclease</keyword>
<dbReference type="InterPro" id="IPR036397">
    <property type="entry name" value="RNaseH_sf"/>
</dbReference>
<feature type="domain" description="Peptidase A2" evidence="15">
    <location>
        <begin position="412"/>
        <end position="487"/>
    </location>
</feature>
<dbReference type="InterPro" id="IPR021109">
    <property type="entry name" value="Peptidase_aspartic_dom_sf"/>
</dbReference>
<dbReference type="GO" id="GO:0004190">
    <property type="term" value="F:aspartic-type endopeptidase activity"/>
    <property type="evidence" value="ECO:0007669"/>
    <property type="project" value="InterPro"/>
</dbReference>
<evidence type="ECO:0000259" key="16">
    <source>
        <dbReference type="PROSITE" id="PS50804"/>
    </source>
</evidence>
<dbReference type="InterPro" id="IPR038269">
    <property type="entry name" value="SCAN_sf"/>
</dbReference>
<dbReference type="Pfam" id="PF00665">
    <property type="entry name" value="rve"/>
    <property type="match status" value="1"/>
</dbReference>
<dbReference type="EC" id="2.7.7.49" evidence="3"/>
<keyword evidence="7" id="KW-0540">Nuclease</keyword>
<dbReference type="PROSITE" id="PS00141">
    <property type="entry name" value="ASP_PROTEASE"/>
    <property type="match status" value="1"/>
</dbReference>
<dbReference type="PROSITE" id="PS50804">
    <property type="entry name" value="SCAN_BOX"/>
    <property type="match status" value="1"/>
</dbReference>
<dbReference type="Gene3D" id="1.10.340.70">
    <property type="match status" value="1"/>
</dbReference>
<sequence>MASRKGPKRSYARPTMRTRSQAVKDEEVEPDWETDDDGPSAERPGLSGDVEQPKMVEMLQQFLGAQRTREEGLLAELKNLRVVLQSQRQPASDVSDSPRAVRSEASLLPLPTPAPPHRQTDCDEVDRDMTAVPSMMQPPPFHRKDPKMLPYQPEEDIENFLLRFERIAKTWGWVYTEWAYRLVPLLTGKALAAYSAMDEDLSDSYPDIKEALLAKFNVSAETYRQRFRDTNVPQGELPTETYHRLRGLYRRWIRPDQRGVEDIGEIIILEQFLRTLPPDIRTWVKEHEPPTGMEAAKLATQYINAHRTTGPRTQQRVFHHTLGDGRRPVDKRPEAQRTGSGVSKTTPRGDNAGQALICYYCQQPGHKASVCPLKKPKMSGYCCVPQMSVTKLQHPCSDPASSYPVTVNGVHLTALLDSGSSKSLVKKCYLPDHVLNYKNKTVIECVHGDGKVYPTAEVTLDLDDQAFLLQVAVLDKMPVDCVIGRDCPLLWDLLGDKRQTNVVAVVTRSQVKAGLEPLPDLHGDLFEGGYKGQKKTRRQRRQEKHRGSFESLEQKPQCQNFVWDVPNDIRHLQLTDSTLAFLYNQVETETDNVSTDTKCVLDNDILYIQGETGKRLVVPTGCRSVVLHLAHTVPWAGHLGHLKTYARLAKRFYWPGMFKDVREFCASCPQCQLTSLNKVKQAPLHPLPVISTPFQRIAMDIVGPLEKSSSGNKYILVICDYATRFPEAFPLRTIKTKAIINALVQFFSRVGVPSEILTDQGTNFTSNLMLLLHKELGIKGIRTTPYHPQTDGLVERFNQSLKQMLRKFVSETGRDWDKWLPFLLFAYREVPQASTGFSPFELLYGWPVQGPLDLLRKEWEASKKPVAEGILSYVLQMRNHLEKYRDLAQENLTRAQRDQKSWYDKKARQRELEPGKKVLILLPLTANKLLAKWQGPYEVIRRVGPVTYEIAHPDKGKHSQIYHVNLLKEWKDREQLQSQQTLMVCKIHDDGDDPITCMPDVSSMQPRLDHLSLQQKQEMLDLLAQVPGLFKDGPGRTSLVQHTIHLKDSAPIRQRPYRIPECLTHSLKEEIKKMTDLGVIEPSESEWSSPVVMVPKKDGSQRLCIDFRKVNAVSRFDAYPMPRVDDLVERIGKAHYLTTLDLCKGYWQIPLEAASRQYTAFRTPGGLYQFTVMPFGLHGAPATFQRLMDTLLRGCESYCSAYLDDVVVFSHSWEDHKRHLKNVLTNIEKAGLTLNPQKCEWARMETQYLGFQLGGGNIRPMVDKVEAIQKTERPRTKKQLRSFLGLVGWYSRFIPHFATMATPLTNLTRKSSPNPIRWSVDCERSFDALKNAMCSSPVLCSPDFQKRFLVQVDASDVGLGAVLTQKTEGQERPVLYLSRKLLPRETRYSTVEKEALAIKWALDSLKYYLLGRDFDLESDHRALQWIHTMKDHNPRIMRWYLALQPFSFSIRHKPGRNNTLADYLSRFPTMAALGEGESNVTEHKSVTI</sequence>
<keyword evidence="6" id="KW-0548">Nucleotidyltransferase</keyword>
<reference evidence="19" key="4">
    <citation type="submission" date="2025-09" db="UniProtKB">
        <authorList>
            <consortium name="Ensembl"/>
        </authorList>
    </citation>
    <scope>IDENTIFICATION</scope>
    <source>
        <strain evidence="19">HNI</strain>
    </source>
</reference>
<dbReference type="PROSITE" id="PS50878">
    <property type="entry name" value="RT_POL"/>
    <property type="match status" value="1"/>
</dbReference>
<dbReference type="Pfam" id="PF02023">
    <property type="entry name" value="SCAN"/>
    <property type="match status" value="1"/>
</dbReference>
<feature type="domain" description="Reverse transcriptase" evidence="17">
    <location>
        <begin position="1075"/>
        <end position="1253"/>
    </location>
</feature>
<evidence type="ECO:0000256" key="13">
    <source>
        <dbReference type="SAM" id="MobiDB-lite"/>
    </source>
</evidence>
<evidence type="ECO:0000256" key="9">
    <source>
        <dbReference type="ARBA" id="ARBA00022801"/>
    </source>
</evidence>
<dbReference type="FunFam" id="3.10.20.370:FF:000001">
    <property type="entry name" value="Retrovirus-related Pol polyprotein from transposon 17.6-like protein"/>
    <property type="match status" value="1"/>
</dbReference>
<feature type="domain" description="SCAN box" evidence="16">
    <location>
        <begin position="224"/>
        <end position="298"/>
    </location>
</feature>
<accession>A0A3P9LLK3</accession>
<dbReference type="FunFam" id="3.30.70.270:FF:000020">
    <property type="entry name" value="Transposon Tf2-6 polyprotein-like Protein"/>
    <property type="match status" value="1"/>
</dbReference>
<evidence type="ECO:0000256" key="12">
    <source>
        <dbReference type="PROSITE-ProRule" id="PRU00047"/>
    </source>
</evidence>
<dbReference type="GO" id="GO:0003676">
    <property type="term" value="F:nucleic acid binding"/>
    <property type="evidence" value="ECO:0007669"/>
    <property type="project" value="InterPro"/>
</dbReference>
<dbReference type="FunFam" id="3.10.10.10:FF:000007">
    <property type="entry name" value="Retrovirus-related Pol polyprotein from transposon 17.6-like Protein"/>
    <property type="match status" value="1"/>
</dbReference>
<feature type="region of interest" description="Disordered" evidence="13">
    <location>
        <begin position="527"/>
        <end position="552"/>
    </location>
</feature>
<dbReference type="SUPFAM" id="SSF47353">
    <property type="entry name" value="Retrovirus capsid dimerization domain-like"/>
    <property type="match status" value="1"/>
</dbReference>
<feature type="compositionally biased region" description="Basic residues" evidence="13">
    <location>
        <begin position="532"/>
        <end position="544"/>
    </location>
</feature>
<dbReference type="Pfam" id="PF22938">
    <property type="entry name" value="Integrase_p58_C"/>
    <property type="match status" value="1"/>
</dbReference>
<dbReference type="Gene3D" id="1.10.4020.10">
    <property type="entry name" value="DNA breaking-rejoining enzymes"/>
    <property type="match status" value="1"/>
</dbReference>
<dbReference type="PROSITE" id="PS50158">
    <property type="entry name" value="ZF_CCHC"/>
    <property type="match status" value="1"/>
</dbReference>
<dbReference type="Proteomes" id="UP000265180">
    <property type="component" value="Chromosome 23"/>
</dbReference>
<dbReference type="Ensembl" id="ENSORLT00020014236.1">
    <property type="protein sequence ID" value="ENSORLP00020021584.1"/>
    <property type="gene ID" value="ENSORLG00020001422.1"/>
</dbReference>
<dbReference type="InterPro" id="IPR043502">
    <property type="entry name" value="DNA/RNA_pol_sf"/>
</dbReference>
<feature type="compositionally biased region" description="Basic residues" evidence="13">
    <location>
        <begin position="1"/>
        <end position="11"/>
    </location>
</feature>
<dbReference type="GO" id="GO:0008270">
    <property type="term" value="F:zinc ion binding"/>
    <property type="evidence" value="ECO:0007669"/>
    <property type="project" value="UniProtKB-KW"/>
</dbReference>
<dbReference type="InterPro" id="IPR054465">
    <property type="entry name" value="Integrase_p58-like_C"/>
</dbReference>
<dbReference type="InterPro" id="IPR001995">
    <property type="entry name" value="Peptidase_A2_cat"/>
</dbReference>
<dbReference type="InterPro" id="IPR001878">
    <property type="entry name" value="Znf_CCHC"/>
</dbReference>
<dbReference type="InterPro" id="IPR018061">
    <property type="entry name" value="Retropepsins"/>
</dbReference>
<dbReference type="Gene3D" id="2.40.70.10">
    <property type="entry name" value="Acid Proteases"/>
    <property type="match status" value="1"/>
</dbReference>
<dbReference type="Pfam" id="PF00078">
    <property type="entry name" value="RVT_1"/>
    <property type="match status" value="1"/>
</dbReference>
<dbReference type="GO" id="GO:0015074">
    <property type="term" value="P:DNA integration"/>
    <property type="evidence" value="ECO:0007669"/>
    <property type="project" value="InterPro"/>
</dbReference>
<dbReference type="CDD" id="cd01647">
    <property type="entry name" value="RT_LTR"/>
    <property type="match status" value="1"/>
</dbReference>
<dbReference type="InterPro" id="IPR041588">
    <property type="entry name" value="Integrase_H2C2"/>
</dbReference>
<evidence type="ECO:0000259" key="17">
    <source>
        <dbReference type="PROSITE" id="PS50878"/>
    </source>
</evidence>
<proteinExistence type="inferred from homology"/>
<dbReference type="GO" id="GO:0006508">
    <property type="term" value="P:proteolysis"/>
    <property type="evidence" value="ECO:0007669"/>
    <property type="project" value="UniProtKB-KW"/>
</dbReference>
<keyword evidence="9" id="KW-0378">Hydrolase</keyword>
<dbReference type="InterPro" id="IPR001969">
    <property type="entry name" value="Aspartic_peptidase_AS"/>
</dbReference>
<dbReference type="SUPFAM" id="SSF53098">
    <property type="entry name" value="Ribonuclease H-like"/>
    <property type="match status" value="1"/>
</dbReference>
<dbReference type="CDD" id="cd09274">
    <property type="entry name" value="RNase_HI_RT_Ty3"/>
    <property type="match status" value="1"/>
</dbReference>
<feature type="domain" description="Integrase catalytic" evidence="18">
    <location>
        <begin position="689"/>
        <end position="847"/>
    </location>
</feature>
<dbReference type="Gene3D" id="3.30.70.270">
    <property type="match status" value="2"/>
</dbReference>
<feature type="region of interest" description="Disordered" evidence="13">
    <location>
        <begin position="1"/>
        <end position="54"/>
    </location>
</feature>
<dbReference type="InterPro" id="IPR012337">
    <property type="entry name" value="RNaseH-like_sf"/>
</dbReference>
<dbReference type="CDD" id="cd00303">
    <property type="entry name" value="retropepsin_like"/>
    <property type="match status" value="1"/>
</dbReference>
<keyword evidence="12" id="KW-0863">Zinc-finger</keyword>
<dbReference type="InterPro" id="IPR050951">
    <property type="entry name" value="Retrovirus_Pol_polyprotein"/>
</dbReference>
<reference evidence="19 20" key="2">
    <citation type="submission" date="2017-04" db="EMBL/GenBank/DDBJ databases">
        <title>CpG methylation of centromeres and impact of large insertions on vertebrate speciation.</title>
        <authorList>
            <person name="Ichikawa K."/>
            <person name="Yoshimura J."/>
            <person name="Morishita S."/>
        </authorList>
    </citation>
    <scope>NUCLEOTIDE SEQUENCE</scope>
    <source>
        <strain evidence="19 20">HNI</strain>
    </source>
</reference>
<name>A0A3P9LLK3_ORYLA</name>
<dbReference type="Gene3D" id="3.10.10.10">
    <property type="entry name" value="HIV Type 1 Reverse Transcriptase, subunit A, domain 1"/>
    <property type="match status" value="1"/>
</dbReference>
<dbReference type="FunFam" id="1.10.340.70:FF:000001">
    <property type="entry name" value="Retrovirus-related Pol polyprotein from transposon gypsy-like Protein"/>
    <property type="match status" value="1"/>
</dbReference>
<evidence type="ECO:0000256" key="2">
    <source>
        <dbReference type="ARBA" id="ARBA00012180"/>
    </source>
</evidence>
<dbReference type="Pfam" id="PF17921">
    <property type="entry name" value="Integrase_H2C2"/>
    <property type="match status" value="1"/>
</dbReference>
<evidence type="ECO:0000259" key="14">
    <source>
        <dbReference type="PROSITE" id="PS50158"/>
    </source>
</evidence>
<dbReference type="SMART" id="SM00343">
    <property type="entry name" value="ZnF_C2HC"/>
    <property type="match status" value="1"/>
</dbReference>
<dbReference type="Pfam" id="PF00077">
    <property type="entry name" value="RVP"/>
    <property type="match status" value="1"/>
</dbReference>
<dbReference type="Gene3D" id="3.30.420.10">
    <property type="entry name" value="Ribonuclease H-like superfamily/Ribonuclease H"/>
    <property type="match status" value="1"/>
</dbReference>
<keyword evidence="12" id="KW-0862">Zinc</keyword>
<dbReference type="SMART" id="SM00431">
    <property type="entry name" value="SCAN"/>
    <property type="match status" value="1"/>
</dbReference>